<evidence type="ECO:0000256" key="1">
    <source>
        <dbReference type="SAM" id="MobiDB-lite"/>
    </source>
</evidence>
<comment type="caution">
    <text evidence="2">The sequence shown here is derived from an EMBL/GenBank/DDBJ whole genome shotgun (WGS) entry which is preliminary data.</text>
</comment>
<sequence length="247" mass="28496">MPEVVVLAPGRRPRDKVEGQWGPLDDDEWVEAKMTHRLMAIYVRVRLIQSKYLHQFYYSPDRLWRMGCTPVPECLRVLCVSISARLAKRSPNKLVIAMELCNCLQFISTTNRRHKQDSWRAREGMDRTTFGTAGDQNSREGTVYRPEWIHGTRCKGAPFPDDDQQSQQHIAKEQQGTMQCKSGKLPQKQMTKDHAGQVRETTPEIDNRGPGKEVTTVDNQYQEDNSRPTQEDKPSPLIFLMIRQAEL</sequence>
<keyword evidence="3" id="KW-1185">Reference proteome</keyword>
<feature type="compositionally biased region" description="Basic and acidic residues" evidence="1">
    <location>
        <begin position="224"/>
        <end position="234"/>
    </location>
</feature>
<dbReference type="EMBL" id="JANPWB010000006">
    <property type="protein sequence ID" value="KAJ1176567.1"/>
    <property type="molecule type" value="Genomic_DNA"/>
</dbReference>
<protein>
    <submittedName>
        <fullName evidence="2">Uncharacterized protein</fullName>
    </submittedName>
</protein>
<gene>
    <name evidence="2" type="ORF">NDU88_001841</name>
</gene>
<evidence type="ECO:0000313" key="2">
    <source>
        <dbReference type="EMBL" id="KAJ1176567.1"/>
    </source>
</evidence>
<dbReference type="Proteomes" id="UP001066276">
    <property type="component" value="Chromosome 3_2"/>
</dbReference>
<organism evidence="2 3">
    <name type="scientific">Pleurodeles waltl</name>
    <name type="common">Iberian ribbed newt</name>
    <dbReference type="NCBI Taxonomy" id="8319"/>
    <lineage>
        <taxon>Eukaryota</taxon>
        <taxon>Metazoa</taxon>
        <taxon>Chordata</taxon>
        <taxon>Craniata</taxon>
        <taxon>Vertebrata</taxon>
        <taxon>Euteleostomi</taxon>
        <taxon>Amphibia</taxon>
        <taxon>Batrachia</taxon>
        <taxon>Caudata</taxon>
        <taxon>Salamandroidea</taxon>
        <taxon>Salamandridae</taxon>
        <taxon>Pleurodelinae</taxon>
        <taxon>Pleurodeles</taxon>
    </lineage>
</organism>
<name>A0AAV7TLF9_PLEWA</name>
<feature type="compositionally biased region" description="Basic and acidic residues" evidence="1">
    <location>
        <begin position="190"/>
        <end position="211"/>
    </location>
</feature>
<accession>A0AAV7TLF9</accession>
<reference evidence="2" key="1">
    <citation type="journal article" date="2022" name="bioRxiv">
        <title>Sequencing and chromosome-scale assembly of the giantPleurodeles waltlgenome.</title>
        <authorList>
            <person name="Brown T."/>
            <person name="Elewa A."/>
            <person name="Iarovenko S."/>
            <person name="Subramanian E."/>
            <person name="Araus A.J."/>
            <person name="Petzold A."/>
            <person name="Susuki M."/>
            <person name="Suzuki K.-i.T."/>
            <person name="Hayashi T."/>
            <person name="Toyoda A."/>
            <person name="Oliveira C."/>
            <person name="Osipova E."/>
            <person name="Leigh N.D."/>
            <person name="Simon A."/>
            <person name="Yun M.H."/>
        </authorList>
    </citation>
    <scope>NUCLEOTIDE SEQUENCE</scope>
    <source>
        <strain evidence="2">20211129_DDA</strain>
        <tissue evidence="2">Liver</tissue>
    </source>
</reference>
<evidence type="ECO:0000313" key="3">
    <source>
        <dbReference type="Proteomes" id="UP001066276"/>
    </source>
</evidence>
<feature type="compositionally biased region" description="Polar residues" evidence="1">
    <location>
        <begin position="165"/>
        <end position="180"/>
    </location>
</feature>
<dbReference type="AlphaFoldDB" id="A0AAV7TLF9"/>
<feature type="region of interest" description="Disordered" evidence="1">
    <location>
        <begin position="160"/>
        <end position="237"/>
    </location>
</feature>
<proteinExistence type="predicted"/>